<dbReference type="AlphaFoldDB" id="A0A0N5APR1"/>
<keyword evidence="3" id="KW-1185">Reference proteome</keyword>
<dbReference type="GO" id="GO:0005543">
    <property type="term" value="F:phospholipid binding"/>
    <property type="evidence" value="ECO:0007669"/>
    <property type="project" value="TreeGrafter"/>
</dbReference>
<dbReference type="GO" id="GO:0015629">
    <property type="term" value="C:actin cytoskeleton"/>
    <property type="evidence" value="ECO:0007669"/>
    <property type="project" value="TreeGrafter"/>
</dbReference>
<dbReference type="InterPro" id="IPR030127">
    <property type="entry name" value="MTSS1/MTSS2"/>
</dbReference>
<dbReference type="InterPro" id="IPR027267">
    <property type="entry name" value="AH/BAR_dom_sf"/>
</dbReference>
<name>A0A0N5APR1_9BILA</name>
<feature type="domain" description="IMD" evidence="2">
    <location>
        <begin position="1"/>
        <end position="104"/>
    </location>
</feature>
<dbReference type="GO" id="GO:0009898">
    <property type="term" value="C:cytoplasmic side of plasma membrane"/>
    <property type="evidence" value="ECO:0007669"/>
    <property type="project" value="TreeGrafter"/>
</dbReference>
<dbReference type="PANTHER" id="PTHR15708">
    <property type="entry name" value="ACTIN BUNDLING/MISSING IN METASTASIS-RELATED"/>
    <property type="match status" value="1"/>
</dbReference>
<evidence type="ECO:0000259" key="2">
    <source>
        <dbReference type="PROSITE" id="PS51338"/>
    </source>
</evidence>
<dbReference type="GO" id="GO:0030031">
    <property type="term" value="P:cell projection assembly"/>
    <property type="evidence" value="ECO:0007669"/>
    <property type="project" value="TreeGrafter"/>
</dbReference>
<dbReference type="Proteomes" id="UP000046393">
    <property type="component" value="Unplaced"/>
</dbReference>
<accession>A0A0N5APR1</accession>
<protein>
    <submittedName>
        <fullName evidence="4">IMD domain-containing protein</fullName>
    </submittedName>
</protein>
<proteinExistence type="predicted"/>
<dbReference type="SUPFAM" id="SSF103657">
    <property type="entry name" value="BAR/IMD domain-like"/>
    <property type="match status" value="1"/>
</dbReference>
<reference evidence="4" key="1">
    <citation type="submission" date="2017-02" db="UniProtKB">
        <authorList>
            <consortium name="WormBaseParasite"/>
        </authorList>
    </citation>
    <scope>IDENTIFICATION</scope>
</reference>
<organism evidence="3 4">
    <name type="scientific">Syphacia muris</name>
    <dbReference type="NCBI Taxonomy" id="451379"/>
    <lineage>
        <taxon>Eukaryota</taxon>
        <taxon>Metazoa</taxon>
        <taxon>Ecdysozoa</taxon>
        <taxon>Nematoda</taxon>
        <taxon>Chromadorea</taxon>
        <taxon>Rhabditida</taxon>
        <taxon>Spirurina</taxon>
        <taxon>Oxyuridomorpha</taxon>
        <taxon>Oxyuroidea</taxon>
        <taxon>Oxyuridae</taxon>
        <taxon>Syphacia</taxon>
    </lineage>
</organism>
<evidence type="ECO:0000313" key="4">
    <source>
        <dbReference type="WBParaSite" id="SMUV_0000664901-mRNA-1"/>
    </source>
</evidence>
<sequence>MDCETEFNTLVSLYQGVMHDLKQTYPAWENVSQKALKLSNQLKGTVLCFNAFVDAVQAVGDAANNLKGGTRDMGACLTRMCMRQRSVENRLRAFADALTDELVVTIQNKCSFWKQRTTEMDRRASKFSRKARSRKGAVDSTSLVEQRRICRALLMEQRKQLSFFVGSLLPVFNSELCILDEGAHVRQITEHLQNTAQALDSASVVDTILDDIHQGSDYSWQSCISSNANRTSQTYSSEEGFTRVSSPTPSTFTWPTAVENSCVRGTGFVGSHTISVVEAPRRGTVNPHLFSPPSPNLFLNKKTLLQKRTASTSSTTSSTIPDFIEPLPDQIQMPLSYQNGGSQYASSTSLSRDSTLRRMQRPSSFVCDETSGTLRILPMSKSRMQCSSDKDSIGPCDAAFESSSLIAQTIQQIDKLGSELDSYCSAPPQSATQSHVRLRSGINNFYQKLDILASNCRPPPPPERRNSTITAATPTAPSVAEVRASSGTSSDYASSVISNDFSRDHCGFRFP</sequence>
<dbReference type="PROSITE" id="PS51338">
    <property type="entry name" value="IMD"/>
    <property type="match status" value="1"/>
</dbReference>
<dbReference type="Pfam" id="PF08397">
    <property type="entry name" value="IMD"/>
    <property type="match status" value="1"/>
</dbReference>
<dbReference type="GO" id="GO:0007009">
    <property type="term" value="P:plasma membrane organization"/>
    <property type="evidence" value="ECO:0007669"/>
    <property type="project" value="InterPro"/>
</dbReference>
<dbReference type="InterPro" id="IPR013606">
    <property type="entry name" value="I-BAR_dom"/>
</dbReference>
<dbReference type="Gene3D" id="1.20.1270.60">
    <property type="entry name" value="Arfaptin homology (AH) domain/BAR domain"/>
    <property type="match status" value="2"/>
</dbReference>
<feature type="region of interest" description="Disordered" evidence="1">
    <location>
        <begin position="455"/>
        <end position="485"/>
    </location>
</feature>
<feature type="region of interest" description="Disordered" evidence="1">
    <location>
        <begin position="338"/>
        <end position="361"/>
    </location>
</feature>
<dbReference type="WBParaSite" id="SMUV_0000664901-mRNA-1">
    <property type="protein sequence ID" value="SMUV_0000664901-mRNA-1"/>
    <property type="gene ID" value="SMUV_0000664901"/>
</dbReference>
<evidence type="ECO:0000313" key="3">
    <source>
        <dbReference type="Proteomes" id="UP000046393"/>
    </source>
</evidence>
<evidence type="ECO:0000256" key="1">
    <source>
        <dbReference type="SAM" id="MobiDB-lite"/>
    </source>
</evidence>
<dbReference type="GO" id="GO:0003779">
    <property type="term" value="F:actin binding"/>
    <property type="evidence" value="ECO:0007669"/>
    <property type="project" value="InterPro"/>
</dbReference>
<dbReference type="PANTHER" id="PTHR15708:SF4">
    <property type="entry name" value="FI21477P1-RELATED"/>
    <property type="match status" value="1"/>
</dbReference>
<dbReference type="STRING" id="451379.A0A0N5APR1"/>